<keyword evidence="1" id="KW-0812">Transmembrane</keyword>
<feature type="chain" id="PRO_5043271296" description="Transmembrane protein" evidence="2">
    <location>
        <begin position="21"/>
        <end position="154"/>
    </location>
</feature>
<evidence type="ECO:0008006" key="6">
    <source>
        <dbReference type="Google" id="ProtNLM"/>
    </source>
</evidence>
<reference evidence="4 5" key="2">
    <citation type="submission" date="2024-05" db="EMBL/GenBank/DDBJ databases">
        <authorList>
            <person name="Chen Y."/>
            <person name="Shah S."/>
            <person name="Dougan E. K."/>
            <person name="Thang M."/>
            <person name="Chan C."/>
        </authorList>
    </citation>
    <scope>NUCLEOTIDE SEQUENCE [LARGE SCALE GENOMIC DNA]</scope>
</reference>
<feature type="signal peptide" evidence="2">
    <location>
        <begin position="1"/>
        <end position="20"/>
    </location>
</feature>
<accession>A0A9P1DAR5</accession>
<reference evidence="3" key="1">
    <citation type="submission" date="2022-10" db="EMBL/GenBank/DDBJ databases">
        <authorList>
            <person name="Chen Y."/>
            <person name="Dougan E. K."/>
            <person name="Chan C."/>
            <person name="Rhodes N."/>
            <person name="Thang M."/>
        </authorList>
    </citation>
    <scope>NUCLEOTIDE SEQUENCE</scope>
</reference>
<sequence length="154" mass="16868">MSHLQAVGILLICCAEIVAGTSLRPYSALRLATESLKADVKPMSLLQSQHQWKGEVQDTTTLDFLDEYLSLTKTDPPSPKVPNSRAHSRRMRLEKALLFMLVPLIPAGGLLMLYNMAANASARPMPVPRPAPAAVDPIQTVQRQEPPTTVTVKE</sequence>
<gene>
    <name evidence="3" type="ORF">C1SCF055_LOCUS30900</name>
</gene>
<organism evidence="3">
    <name type="scientific">Cladocopium goreaui</name>
    <dbReference type="NCBI Taxonomy" id="2562237"/>
    <lineage>
        <taxon>Eukaryota</taxon>
        <taxon>Sar</taxon>
        <taxon>Alveolata</taxon>
        <taxon>Dinophyceae</taxon>
        <taxon>Suessiales</taxon>
        <taxon>Symbiodiniaceae</taxon>
        <taxon>Cladocopium</taxon>
    </lineage>
</organism>
<keyword evidence="5" id="KW-1185">Reference proteome</keyword>
<keyword evidence="2" id="KW-0732">Signal</keyword>
<evidence type="ECO:0000256" key="1">
    <source>
        <dbReference type="SAM" id="Phobius"/>
    </source>
</evidence>
<evidence type="ECO:0000313" key="5">
    <source>
        <dbReference type="Proteomes" id="UP001152797"/>
    </source>
</evidence>
<dbReference type="AlphaFoldDB" id="A0A9P1DAR5"/>
<feature type="transmembrane region" description="Helical" evidence="1">
    <location>
        <begin position="96"/>
        <end position="115"/>
    </location>
</feature>
<dbReference type="EMBL" id="CAMXCT030003569">
    <property type="protein sequence ID" value="CAL4792459.1"/>
    <property type="molecule type" value="Genomic_DNA"/>
</dbReference>
<dbReference type="EMBL" id="CAMXCT010003569">
    <property type="protein sequence ID" value="CAI4005147.1"/>
    <property type="molecule type" value="Genomic_DNA"/>
</dbReference>
<comment type="caution">
    <text evidence="3">The sequence shown here is derived from an EMBL/GenBank/DDBJ whole genome shotgun (WGS) entry which is preliminary data.</text>
</comment>
<evidence type="ECO:0000313" key="3">
    <source>
        <dbReference type="EMBL" id="CAI4005147.1"/>
    </source>
</evidence>
<evidence type="ECO:0000313" key="4">
    <source>
        <dbReference type="EMBL" id="CAL4792459.1"/>
    </source>
</evidence>
<name>A0A9P1DAR5_9DINO</name>
<dbReference type="EMBL" id="CAMXCT020003569">
    <property type="protein sequence ID" value="CAL1158522.1"/>
    <property type="molecule type" value="Genomic_DNA"/>
</dbReference>
<keyword evidence="1" id="KW-0472">Membrane</keyword>
<dbReference type="Proteomes" id="UP001152797">
    <property type="component" value="Unassembled WGS sequence"/>
</dbReference>
<protein>
    <recommendedName>
        <fullName evidence="6">Transmembrane protein</fullName>
    </recommendedName>
</protein>
<evidence type="ECO:0000256" key="2">
    <source>
        <dbReference type="SAM" id="SignalP"/>
    </source>
</evidence>
<keyword evidence="1" id="KW-1133">Transmembrane helix</keyword>
<proteinExistence type="predicted"/>